<dbReference type="InterPro" id="IPR015943">
    <property type="entry name" value="WD40/YVTN_repeat-like_dom_sf"/>
</dbReference>
<accession>A0ABT8YID2</accession>
<reference evidence="1" key="1">
    <citation type="journal article" date="2015" name="Int. J. Syst. Evol. Microbiol.">
        <title>Rhizobium alvei sp. nov., isolated from a freshwater river.</title>
        <authorList>
            <person name="Sheu S.Y."/>
            <person name="Huang H.W."/>
            <person name="Young C.C."/>
            <person name="Chen W.M."/>
        </authorList>
    </citation>
    <scope>NUCLEOTIDE SEQUENCE</scope>
    <source>
        <strain evidence="1">TNR-22</strain>
    </source>
</reference>
<evidence type="ECO:0000313" key="1">
    <source>
        <dbReference type="EMBL" id="MDO6963386.1"/>
    </source>
</evidence>
<reference evidence="1" key="2">
    <citation type="submission" date="2023-07" db="EMBL/GenBank/DDBJ databases">
        <authorList>
            <person name="Shen H."/>
        </authorList>
    </citation>
    <scope>NUCLEOTIDE SEQUENCE</scope>
    <source>
        <strain evidence="1">TNR-22</strain>
    </source>
</reference>
<name>A0ABT8YID2_9HYPH</name>
<dbReference type="Gene3D" id="2.130.10.10">
    <property type="entry name" value="YVTN repeat-like/Quinoprotein amine dehydrogenase"/>
    <property type="match status" value="1"/>
</dbReference>
<dbReference type="Proteomes" id="UP001174932">
    <property type="component" value="Unassembled WGS sequence"/>
</dbReference>
<evidence type="ECO:0008006" key="3">
    <source>
        <dbReference type="Google" id="ProtNLM"/>
    </source>
</evidence>
<dbReference type="EMBL" id="JAUOZU010000005">
    <property type="protein sequence ID" value="MDO6963386.1"/>
    <property type="molecule type" value="Genomic_DNA"/>
</dbReference>
<organism evidence="1 2">
    <name type="scientific">Rhizobium alvei</name>
    <dbReference type="NCBI Taxonomy" id="1132659"/>
    <lineage>
        <taxon>Bacteria</taxon>
        <taxon>Pseudomonadati</taxon>
        <taxon>Pseudomonadota</taxon>
        <taxon>Alphaproteobacteria</taxon>
        <taxon>Hyphomicrobiales</taxon>
        <taxon>Rhizobiaceae</taxon>
        <taxon>Rhizobium/Agrobacterium group</taxon>
        <taxon>Rhizobium</taxon>
    </lineage>
</organism>
<evidence type="ECO:0000313" key="2">
    <source>
        <dbReference type="Proteomes" id="UP001174932"/>
    </source>
</evidence>
<sequence length="364" mass="38826">MIGAIRRYADHVFGRGDASIFVPVMDGPLKANERLDGCEALHRIDAVDNLTATADGLLASSGAKLLRLTGTISETVTKFDNAISALAVAPDGRLAVGLDDGRVLVFSSPGGEQLARIDVSCPTALLFLQDGRLAIASGSPKNTPAHWSRDLMSHGTTGRVLIWTAGAATPVELARDLAWPYGLAVGPDGKLIVSESWLHRLVLVDPQQPGAAPKPTPLRRLPGYPSRIVPAKGGGYWLSIFAPRNQLVEFTLAEKEYLQRMLATVPEEFWVAPKLRSGGDFREVLQGGGVKQMGVLKPWAPSLSYGLVVRLDQDLRPRSSLHSRANGRVHGITSVATADLGGEPHLWIGAKGDGVVLALPEAEI</sequence>
<keyword evidence="2" id="KW-1185">Reference proteome</keyword>
<proteinExistence type="predicted"/>
<dbReference type="RefSeq" id="WP_304375297.1">
    <property type="nucleotide sequence ID" value="NZ_JAUOZU010000005.1"/>
</dbReference>
<comment type="caution">
    <text evidence="1">The sequence shown here is derived from an EMBL/GenBank/DDBJ whole genome shotgun (WGS) entry which is preliminary data.</text>
</comment>
<gene>
    <name evidence="1" type="ORF">Q4481_05410</name>
</gene>
<protein>
    <recommendedName>
        <fullName evidence="3">Strictosidine synthase conserved region domain-containing protein</fullName>
    </recommendedName>
</protein>
<dbReference type="SUPFAM" id="SSF63829">
    <property type="entry name" value="Calcium-dependent phosphotriesterase"/>
    <property type="match status" value="1"/>
</dbReference>